<dbReference type="GO" id="GO:0005576">
    <property type="term" value="C:extracellular region"/>
    <property type="evidence" value="ECO:0007669"/>
    <property type="project" value="UniProtKB-SubCell"/>
</dbReference>
<dbReference type="PRINTS" id="PR00821">
    <property type="entry name" value="TAGLIPASE"/>
</dbReference>
<dbReference type="InterPro" id="IPR000734">
    <property type="entry name" value="TAG_lipase"/>
</dbReference>
<comment type="caution">
    <text evidence="7">The sequence shown here is derived from an EMBL/GenBank/DDBJ whole genome shotgun (WGS) entry which is preliminary data.</text>
</comment>
<name>A0ABD1E2P2_HYPHA</name>
<dbReference type="Proteomes" id="UP001566132">
    <property type="component" value="Unassembled WGS sequence"/>
</dbReference>
<dbReference type="PANTHER" id="PTHR11610">
    <property type="entry name" value="LIPASE"/>
    <property type="match status" value="1"/>
</dbReference>
<dbReference type="AlphaFoldDB" id="A0ABD1E2P2"/>
<evidence type="ECO:0000256" key="4">
    <source>
        <dbReference type="RuleBase" id="RU004262"/>
    </source>
</evidence>
<keyword evidence="5" id="KW-0732">Signal</keyword>
<dbReference type="PANTHER" id="PTHR11610:SF173">
    <property type="entry name" value="LIPASE DOMAIN-CONTAINING PROTEIN-RELATED"/>
    <property type="match status" value="1"/>
</dbReference>
<dbReference type="Gene3D" id="3.40.50.1820">
    <property type="entry name" value="alpha/beta hydrolase"/>
    <property type="match status" value="1"/>
</dbReference>
<feature type="signal peptide" evidence="5">
    <location>
        <begin position="1"/>
        <end position="21"/>
    </location>
</feature>
<dbReference type="SUPFAM" id="SSF53474">
    <property type="entry name" value="alpha/beta-Hydrolases"/>
    <property type="match status" value="1"/>
</dbReference>
<accession>A0ABD1E2P2</accession>
<protein>
    <recommendedName>
        <fullName evidence="6">Lipase domain-containing protein</fullName>
    </recommendedName>
</protein>
<dbReference type="Pfam" id="PF00151">
    <property type="entry name" value="Lipase"/>
    <property type="match status" value="1"/>
</dbReference>
<keyword evidence="8" id="KW-1185">Reference proteome</keyword>
<evidence type="ECO:0000256" key="3">
    <source>
        <dbReference type="ARBA" id="ARBA00022525"/>
    </source>
</evidence>
<organism evidence="7 8">
    <name type="scientific">Hypothenemus hampei</name>
    <name type="common">Coffee berry borer</name>
    <dbReference type="NCBI Taxonomy" id="57062"/>
    <lineage>
        <taxon>Eukaryota</taxon>
        <taxon>Metazoa</taxon>
        <taxon>Ecdysozoa</taxon>
        <taxon>Arthropoda</taxon>
        <taxon>Hexapoda</taxon>
        <taxon>Insecta</taxon>
        <taxon>Pterygota</taxon>
        <taxon>Neoptera</taxon>
        <taxon>Endopterygota</taxon>
        <taxon>Coleoptera</taxon>
        <taxon>Polyphaga</taxon>
        <taxon>Cucujiformia</taxon>
        <taxon>Curculionidae</taxon>
        <taxon>Scolytinae</taxon>
        <taxon>Hypothenemus</taxon>
    </lineage>
</organism>
<comment type="similarity">
    <text evidence="2 4">Belongs to the AB hydrolase superfamily. Lipase family.</text>
</comment>
<sequence length="340" mass="37961">MSKLKFTFVILIFLIIHSKFPADTLRLTIPTQKEYLIELLNTTINDLPDLVDGFTFEADISAEDISIIHYQVNGENNKIPISNKNGTSQIELTTDQIVVIIHGWKDSGMAEWIQHMIKTYQTVGRTNTLAVDWAPLAAQNYLDAAAAAEEVGNLIGNWLLKLLKDNIQHSGNIHMLGHSLGAHIAGFAGKTFKSVSKEIHRITGLDASAPLFEYPFKQPESNRLCNTDAFSVEAYHTCIKFVGFNSPLGQQDYYVNNGGPIQPGCTKGTDFIEMLNCSHFYSHEFYTKTIRSSSYIAIECNEQLFSQYRKTVIAGENSNGTSTDSQYCVNADADFNREPI</sequence>
<evidence type="ECO:0000256" key="1">
    <source>
        <dbReference type="ARBA" id="ARBA00004613"/>
    </source>
</evidence>
<dbReference type="EMBL" id="JBDJPC010000013">
    <property type="protein sequence ID" value="KAL1488947.1"/>
    <property type="molecule type" value="Genomic_DNA"/>
</dbReference>
<evidence type="ECO:0000313" key="7">
    <source>
        <dbReference type="EMBL" id="KAL1488947.1"/>
    </source>
</evidence>
<comment type="subcellular location">
    <subcellularLocation>
        <location evidence="1">Secreted</location>
    </subcellularLocation>
</comment>
<feature type="chain" id="PRO_5044812585" description="Lipase domain-containing protein" evidence="5">
    <location>
        <begin position="22"/>
        <end position="340"/>
    </location>
</feature>
<feature type="domain" description="Lipase" evidence="6">
    <location>
        <begin position="84"/>
        <end position="302"/>
    </location>
</feature>
<evidence type="ECO:0000313" key="8">
    <source>
        <dbReference type="Proteomes" id="UP001566132"/>
    </source>
</evidence>
<keyword evidence="3" id="KW-0964">Secreted</keyword>
<evidence type="ECO:0000256" key="2">
    <source>
        <dbReference type="ARBA" id="ARBA00010701"/>
    </source>
</evidence>
<dbReference type="InterPro" id="IPR013818">
    <property type="entry name" value="Lipase"/>
</dbReference>
<reference evidence="7 8" key="1">
    <citation type="submission" date="2024-05" db="EMBL/GenBank/DDBJ databases">
        <title>Genetic variation in Jamaican populations of the coffee berry borer (Hypothenemus hampei).</title>
        <authorList>
            <person name="Errbii M."/>
            <person name="Myrie A."/>
        </authorList>
    </citation>
    <scope>NUCLEOTIDE SEQUENCE [LARGE SCALE GENOMIC DNA]</scope>
    <source>
        <strain evidence="7">JA-Hopewell-2020-01-JO</strain>
        <tissue evidence="7">Whole body</tissue>
    </source>
</reference>
<gene>
    <name evidence="7" type="ORF">ABEB36_014731</name>
</gene>
<evidence type="ECO:0000259" key="6">
    <source>
        <dbReference type="Pfam" id="PF00151"/>
    </source>
</evidence>
<proteinExistence type="inferred from homology"/>
<evidence type="ECO:0000256" key="5">
    <source>
        <dbReference type="SAM" id="SignalP"/>
    </source>
</evidence>
<dbReference type="InterPro" id="IPR029058">
    <property type="entry name" value="AB_hydrolase_fold"/>
</dbReference>